<evidence type="ECO:0000259" key="3">
    <source>
        <dbReference type="PROSITE" id="PS51186"/>
    </source>
</evidence>
<dbReference type="Pfam" id="PF00583">
    <property type="entry name" value="Acetyltransf_1"/>
    <property type="match status" value="1"/>
</dbReference>
<evidence type="ECO:0000256" key="1">
    <source>
        <dbReference type="ARBA" id="ARBA00022679"/>
    </source>
</evidence>
<evidence type="ECO:0000313" key="5">
    <source>
        <dbReference type="Proteomes" id="UP001299970"/>
    </source>
</evidence>
<sequence>MTAPLVIRAAEPGDVDVLHRFIVELAEVEQFPGQVSARPQDVAEALFGARPVAEAVVATIDGAPAGFALFYPTYSTILGRRGIHLEDLYVAPEHRGAGIGQALLAHLAKLAVQRGCGRLEWWVLRTNEHALRFYRRLHARSLDEIEILRLDGDHLRDLASTVSPPGEPDAWSAS</sequence>
<dbReference type="RefSeq" id="WP_241034864.1">
    <property type="nucleotide sequence ID" value="NZ_BAAAJF010000009.1"/>
</dbReference>
<keyword evidence="1" id="KW-0808">Transferase</keyword>
<dbReference type="EMBL" id="JAKXMK010000003">
    <property type="protein sequence ID" value="MCH6164842.1"/>
    <property type="molecule type" value="Genomic_DNA"/>
</dbReference>
<accession>A0ABS9T8I5</accession>
<evidence type="ECO:0000256" key="2">
    <source>
        <dbReference type="ARBA" id="ARBA00023315"/>
    </source>
</evidence>
<dbReference type="InterPro" id="IPR051016">
    <property type="entry name" value="Diverse_Substrate_AcTransf"/>
</dbReference>
<keyword evidence="5" id="KW-1185">Reference proteome</keyword>
<reference evidence="4 5" key="1">
    <citation type="submission" date="2022-03" db="EMBL/GenBank/DDBJ databases">
        <title>Pseudonocardia alaer sp. nov., a novel actinomycete isolated from reed forest soil.</title>
        <authorList>
            <person name="Wang L."/>
        </authorList>
    </citation>
    <scope>NUCLEOTIDE SEQUENCE [LARGE SCALE GENOMIC DNA]</scope>
    <source>
        <strain evidence="4 5">Y-16303</strain>
    </source>
</reference>
<keyword evidence="2" id="KW-0012">Acyltransferase</keyword>
<dbReference type="Proteomes" id="UP001299970">
    <property type="component" value="Unassembled WGS sequence"/>
</dbReference>
<protein>
    <submittedName>
        <fullName evidence="4">GNAT family N-acetyltransferase</fullName>
    </submittedName>
</protein>
<comment type="caution">
    <text evidence="4">The sequence shown here is derived from an EMBL/GenBank/DDBJ whole genome shotgun (WGS) entry which is preliminary data.</text>
</comment>
<dbReference type="PROSITE" id="PS51186">
    <property type="entry name" value="GNAT"/>
    <property type="match status" value="1"/>
</dbReference>
<dbReference type="Gene3D" id="3.40.630.30">
    <property type="match status" value="1"/>
</dbReference>
<dbReference type="InterPro" id="IPR016181">
    <property type="entry name" value="Acyl_CoA_acyltransferase"/>
</dbReference>
<gene>
    <name evidence="4" type="ORF">MMF94_04020</name>
</gene>
<dbReference type="CDD" id="cd04301">
    <property type="entry name" value="NAT_SF"/>
    <property type="match status" value="1"/>
</dbReference>
<name>A0ABS9T8I5_9PSEU</name>
<proteinExistence type="predicted"/>
<feature type="domain" description="N-acetyltransferase" evidence="3">
    <location>
        <begin position="5"/>
        <end position="174"/>
    </location>
</feature>
<dbReference type="InterPro" id="IPR000182">
    <property type="entry name" value="GNAT_dom"/>
</dbReference>
<evidence type="ECO:0000313" key="4">
    <source>
        <dbReference type="EMBL" id="MCH6164842.1"/>
    </source>
</evidence>
<organism evidence="4 5">
    <name type="scientific">Pseudonocardia alaniniphila</name>
    <dbReference type="NCBI Taxonomy" id="75291"/>
    <lineage>
        <taxon>Bacteria</taxon>
        <taxon>Bacillati</taxon>
        <taxon>Actinomycetota</taxon>
        <taxon>Actinomycetes</taxon>
        <taxon>Pseudonocardiales</taxon>
        <taxon>Pseudonocardiaceae</taxon>
        <taxon>Pseudonocardia</taxon>
    </lineage>
</organism>
<dbReference type="SUPFAM" id="SSF55729">
    <property type="entry name" value="Acyl-CoA N-acyltransferases (Nat)"/>
    <property type="match status" value="1"/>
</dbReference>
<dbReference type="PANTHER" id="PTHR10545">
    <property type="entry name" value="DIAMINE N-ACETYLTRANSFERASE"/>
    <property type="match status" value="1"/>
</dbReference>
<dbReference type="PANTHER" id="PTHR10545:SF29">
    <property type="entry name" value="GH14572P-RELATED"/>
    <property type="match status" value="1"/>
</dbReference>